<evidence type="ECO:0000313" key="6">
    <source>
        <dbReference type="Proteomes" id="UP000095284"/>
    </source>
</evidence>
<comment type="subcellular location">
    <subcellularLocation>
        <location evidence="1">Early endosome</location>
    </subcellularLocation>
    <subcellularLocation>
        <location evidence="2">Late endosome</location>
    </subcellularLocation>
</comment>
<dbReference type="PANTHER" id="PTHR13083:SF3">
    <property type="entry name" value="WD REPEAT-CONTAINING PROTEIN 91"/>
    <property type="match status" value="1"/>
</dbReference>
<name>A0A1I7RZ19_BURXY</name>
<dbReference type="PANTHER" id="PTHR13083">
    <property type="entry name" value="WD REPEAT-CONTAINING PROTEIN 91"/>
    <property type="match status" value="1"/>
</dbReference>
<feature type="domain" description="ARMC9 CTLH-like" evidence="5">
    <location>
        <begin position="64"/>
        <end position="181"/>
    </location>
</feature>
<dbReference type="InterPro" id="IPR056327">
    <property type="entry name" value="ARMC9_CTLH-like_dom"/>
</dbReference>
<protein>
    <submittedName>
        <fullName evidence="7">WD repeat-containing protein 91</fullName>
    </submittedName>
</protein>
<keyword evidence="4" id="KW-0967">Endosome</keyword>
<dbReference type="eggNOG" id="KOG1333">
    <property type="taxonomic scope" value="Eukaryota"/>
</dbReference>
<dbReference type="GO" id="GO:0031901">
    <property type="term" value="C:early endosome membrane"/>
    <property type="evidence" value="ECO:0007669"/>
    <property type="project" value="TreeGrafter"/>
</dbReference>
<dbReference type="GO" id="GO:0045022">
    <property type="term" value="P:early endosome to late endosome transport"/>
    <property type="evidence" value="ECO:0007669"/>
    <property type="project" value="InterPro"/>
</dbReference>
<dbReference type="GO" id="GO:0051898">
    <property type="term" value="P:negative regulation of phosphatidylinositol 3-kinase/protein kinase B signal transduction"/>
    <property type="evidence" value="ECO:0007669"/>
    <property type="project" value="InterPro"/>
</dbReference>
<evidence type="ECO:0000256" key="4">
    <source>
        <dbReference type="ARBA" id="ARBA00022753"/>
    </source>
</evidence>
<organism evidence="6 7">
    <name type="scientific">Bursaphelenchus xylophilus</name>
    <name type="common">Pinewood nematode worm</name>
    <name type="synonym">Aphelenchoides xylophilus</name>
    <dbReference type="NCBI Taxonomy" id="6326"/>
    <lineage>
        <taxon>Eukaryota</taxon>
        <taxon>Metazoa</taxon>
        <taxon>Ecdysozoa</taxon>
        <taxon>Nematoda</taxon>
        <taxon>Chromadorea</taxon>
        <taxon>Rhabditida</taxon>
        <taxon>Tylenchina</taxon>
        <taxon>Tylenchomorpha</taxon>
        <taxon>Aphelenchoidea</taxon>
        <taxon>Aphelenchoididae</taxon>
        <taxon>Bursaphelenchus</taxon>
    </lineage>
</organism>
<proteinExistence type="inferred from homology"/>
<dbReference type="Pfam" id="PF23138">
    <property type="entry name" value="CTLH_Armc9"/>
    <property type="match status" value="1"/>
</dbReference>
<accession>A0A1I7RZ19</accession>
<dbReference type="GO" id="GO:0031902">
    <property type="term" value="C:late endosome membrane"/>
    <property type="evidence" value="ECO:0007669"/>
    <property type="project" value="TreeGrafter"/>
</dbReference>
<dbReference type="InterPro" id="IPR039724">
    <property type="entry name" value="WDR91"/>
</dbReference>
<dbReference type="AlphaFoldDB" id="A0A1I7RZ19"/>
<reference evidence="7" key="1">
    <citation type="submission" date="2016-11" db="UniProtKB">
        <authorList>
            <consortium name="WormBaseParasite"/>
        </authorList>
    </citation>
    <scope>IDENTIFICATION</scope>
</reference>
<evidence type="ECO:0000256" key="3">
    <source>
        <dbReference type="ARBA" id="ARBA00006128"/>
    </source>
</evidence>
<dbReference type="Proteomes" id="UP000095284">
    <property type="component" value="Unplaced"/>
</dbReference>
<evidence type="ECO:0000256" key="1">
    <source>
        <dbReference type="ARBA" id="ARBA00004412"/>
    </source>
</evidence>
<evidence type="ECO:0000256" key="2">
    <source>
        <dbReference type="ARBA" id="ARBA00004603"/>
    </source>
</evidence>
<dbReference type="WBParaSite" id="BXY_0598700.1">
    <property type="protein sequence ID" value="BXY_0598700.1"/>
    <property type="gene ID" value="BXY_0598700"/>
</dbReference>
<comment type="similarity">
    <text evidence="3">Belongs to the WD repeat WDR91 family.</text>
</comment>
<evidence type="ECO:0000259" key="5">
    <source>
        <dbReference type="Pfam" id="PF23138"/>
    </source>
</evidence>
<sequence length="257" mass="29601">MLGTGEKQALKAMSGVYAVESTKELIRQYFNNVKYFSQLVAKQKDQQFEVDFKVQVERIVSEIVKYIENYDIDSLNASWEFFNTHLFNNLTEAESKTLNKLEADIFKLYLANCAQNKKTGKCVQFFEKMSHILTNNPLWTDWFCVPYLPDPASDKRFCNYFCKTFHEILLTTLHNFISISLSKLCKPPLIGYCQAPNEEGDLGLQSRTQSSIQLQNSMVEMFMDDFSIIAKSSEKTKAKPTIKTMLKSFTRRSSDGS</sequence>
<evidence type="ECO:0000313" key="7">
    <source>
        <dbReference type="WBParaSite" id="BXY_0598700.1"/>
    </source>
</evidence>
<dbReference type="GO" id="GO:0141039">
    <property type="term" value="F:phosphatidylinositol 3-kinase inhibitor activity"/>
    <property type="evidence" value="ECO:0007669"/>
    <property type="project" value="InterPro"/>
</dbReference>